<comment type="caution">
    <text evidence="4">The sequence shown here is derived from an EMBL/GenBank/DDBJ whole genome shotgun (WGS) entry which is preliminary data.</text>
</comment>
<accession>A0A7W0DI09</accession>
<dbReference type="PANTHER" id="PTHR30036">
    <property type="entry name" value="D-XYLOSE-BINDING PERIPLASMIC PROTEIN"/>
    <property type="match status" value="1"/>
</dbReference>
<evidence type="ECO:0000313" key="4">
    <source>
        <dbReference type="EMBL" id="MBA2945462.1"/>
    </source>
</evidence>
<dbReference type="InterPro" id="IPR028082">
    <property type="entry name" value="Peripla_BP_I"/>
</dbReference>
<dbReference type="Pfam" id="PF13407">
    <property type="entry name" value="Peripla_BP_4"/>
    <property type="match status" value="1"/>
</dbReference>
<proteinExistence type="predicted"/>
<dbReference type="GO" id="GO:0030288">
    <property type="term" value="C:outer membrane-bounded periplasmic space"/>
    <property type="evidence" value="ECO:0007669"/>
    <property type="project" value="TreeGrafter"/>
</dbReference>
<comment type="subcellular location">
    <subcellularLocation>
        <location evidence="1">Cell envelope</location>
    </subcellularLocation>
</comment>
<dbReference type="RefSeq" id="WP_181656364.1">
    <property type="nucleotide sequence ID" value="NZ_JACEHE010000002.1"/>
</dbReference>
<organism evidence="4 5">
    <name type="scientific">Streptomyces himalayensis subsp. himalayensis</name>
    <dbReference type="NCBI Taxonomy" id="2756131"/>
    <lineage>
        <taxon>Bacteria</taxon>
        <taxon>Bacillati</taxon>
        <taxon>Actinomycetota</taxon>
        <taxon>Actinomycetes</taxon>
        <taxon>Kitasatosporales</taxon>
        <taxon>Streptomycetaceae</taxon>
        <taxon>Streptomyces</taxon>
        <taxon>Streptomyces himalayensis</taxon>
    </lineage>
</organism>
<name>A0A7W0DI09_9ACTN</name>
<protein>
    <submittedName>
        <fullName evidence="4">Substrate-binding domain-containing protein</fullName>
    </submittedName>
</protein>
<dbReference type="AlphaFoldDB" id="A0A7W0DI09"/>
<evidence type="ECO:0000256" key="1">
    <source>
        <dbReference type="ARBA" id="ARBA00004196"/>
    </source>
</evidence>
<feature type="domain" description="Periplasmic binding protein" evidence="3">
    <location>
        <begin position="52"/>
        <end position="312"/>
    </location>
</feature>
<dbReference type="InterPro" id="IPR050555">
    <property type="entry name" value="Bact_Solute-Bind_Prot2"/>
</dbReference>
<evidence type="ECO:0000313" key="5">
    <source>
        <dbReference type="Proteomes" id="UP000545761"/>
    </source>
</evidence>
<dbReference type="EMBL" id="JACEHE010000002">
    <property type="protein sequence ID" value="MBA2945462.1"/>
    <property type="molecule type" value="Genomic_DNA"/>
</dbReference>
<dbReference type="GO" id="GO:0030246">
    <property type="term" value="F:carbohydrate binding"/>
    <property type="evidence" value="ECO:0007669"/>
    <property type="project" value="TreeGrafter"/>
</dbReference>
<evidence type="ECO:0000259" key="3">
    <source>
        <dbReference type="Pfam" id="PF13407"/>
    </source>
</evidence>
<sequence length="375" mass="39246">MSQGGPRVRAHPGRAVVTAATVTLAVGLAACGTVGEPSDSGGITATNGGSMIGLLLPSSQSSRYETWDRPLIEQRIQELCDDCTVEYANAQLDVAAQQQQVDVMITKGVEVLILDPVDARSLRSSVEKADRAGIPVVAYDRLAEGPISGYVSYDNERVGVLQGEALLEALGDKADGAQIVMLNGSPTDPNAATFKRGALSVLQGKVKIGKAYDAPGWRSEEAHASMSSAVAALGADNIDGVYAASDNLATGAISALKAAKIEPLPPVTGQNAELAAVQRIVSGEQYMSVYKPYQPEADAAAAMAVALRRGEELDEIAERRVDSPTTKNVPAVVLDPVPVTVDNIKETVVKDGVYTIDQICTPKFRSACEKTGLIG</sequence>
<evidence type="ECO:0000256" key="2">
    <source>
        <dbReference type="ARBA" id="ARBA00022729"/>
    </source>
</evidence>
<dbReference type="Proteomes" id="UP000545761">
    <property type="component" value="Unassembled WGS sequence"/>
</dbReference>
<dbReference type="InterPro" id="IPR025997">
    <property type="entry name" value="SBP_2_dom"/>
</dbReference>
<gene>
    <name evidence="4" type="ORF">H1D24_06400</name>
</gene>
<reference evidence="4 5" key="1">
    <citation type="submission" date="2020-07" db="EMBL/GenBank/DDBJ databases">
        <title>Streptomyces isolated from Indian soil.</title>
        <authorList>
            <person name="Mandal S."/>
            <person name="Maiti P.K."/>
        </authorList>
    </citation>
    <scope>NUCLEOTIDE SEQUENCE [LARGE SCALE GENOMIC DNA]</scope>
    <source>
        <strain evidence="4 5">PSKA28</strain>
    </source>
</reference>
<dbReference type="Gene3D" id="3.40.50.2300">
    <property type="match status" value="2"/>
</dbReference>
<dbReference type="SUPFAM" id="SSF53822">
    <property type="entry name" value="Periplasmic binding protein-like I"/>
    <property type="match status" value="1"/>
</dbReference>
<keyword evidence="2" id="KW-0732">Signal</keyword>
<dbReference type="PROSITE" id="PS51257">
    <property type="entry name" value="PROKAR_LIPOPROTEIN"/>
    <property type="match status" value="1"/>
</dbReference>
<dbReference type="PANTHER" id="PTHR30036:SF1">
    <property type="entry name" value="D-XYLOSE-BINDING PERIPLASMIC PROTEIN"/>
    <property type="match status" value="1"/>
</dbReference>